<keyword evidence="1" id="KW-0812">Transmembrane</keyword>
<feature type="transmembrane region" description="Helical" evidence="1">
    <location>
        <begin position="89"/>
        <end position="109"/>
    </location>
</feature>
<feature type="transmembrane region" description="Helical" evidence="1">
    <location>
        <begin position="7"/>
        <end position="27"/>
    </location>
</feature>
<keyword evidence="1" id="KW-1133">Transmembrane helix</keyword>
<feature type="transmembrane region" description="Helical" evidence="1">
    <location>
        <begin position="191"/>
        <end position="212"/>
    </location>
</feature>
<feature type="transmembrane region" description="Helical" evidence="1">
    <location>
        <begin position="165"/>
        <end position="185"/>
    </location>
</feature>
<evidence type="ECO:0000256" key="1">
    <source>
        <dbReference type="SAM" id="Phobius"/>
    </source>
</evidence>
<feature type="transmembrane region" description="Helical" evidence="1">
    <location>
        <begin position="129"/>
        <end position="153"/>
    </location>
</feature>
<feature type="transmembrane region" description="Helical" evidence="1">
    <location>
        <begin position="47"/>
        <end position="68"/>
    </location>
</feature>
<keyword evidence="3" id="KW-1185">Reference proteome</keyword>
<evidence type="ECO:0000313" key="2">
    <source>
        <dbReference type="EMBL" id="MDR6841218.1"/>
    </source>
</evidence>
<comment type="caution">
    <text evidence="2">The sequence shown here is derived from an EMBL/GenBank/DDBJ whole genome shotgun (WGS) entry which is preliminary data.</text>
</comment>
<gene>
    <name evidence="2" type="ORF">J2W94_001503</name>
</gene>
<dbReference type="Proteomes" id="UP001254759">
    <property type="component" value="Unassembled WGS sequence"/>
</dbReference>
<proteinExistence type="predicted"/>
<name>A0ABU1RR16_9GAMM</name>
<reference evidence="2 3" key="1">
    <citation type="submission" date="2023-07" db="EMBL/GenBank/DDBJ databases">
        <title>Sorghum-associated microbial communities from plants grown in Nebraska, USA.</title>
        <authorList>
            <person name="Schachtman D."/>
        </authorList>
    </citation>
    <scope>NUCLEOTIDE SEQUENCE [LARGE SCALE GENOMIC DNA]</scope>
    <source>
        <strain evidence="2 3">BE107</strain>
    </source>
</reference>
<keyword evidence="1" id="KW-0472">Membrane</keyword>
<accession>A0ABU1RR16</accession>
<protein>
    <submittedName>
        <fullName evidence="2">Tetrahydromethanopterin S-methyltransferase subunit D</fullName>
    </submittedName>
</protein>
<organism evidence="2 3">
    <name type="scientific">Pseudoxanthomonas sacheonensis</name>
    <dbReference type="NCBI Taxonomy" id="443615"/>
    <lineage>
        <taxon>Bacteria</taxon>
        <taxon>Pseudomonadati</taxon>
        <taxon>Pseudomonadota</taxon>
        <taxon>Gammaproteobacteria</taxon>
        <taxon>Lysobacterales</taxon>
        <taxon>Lysobacteraceae</taxon>
        <taxon>Pseudoxanthomonas</taxon>
    </lineage>
</organism>
<sequence>MQGSKLVSKVVWCIVAAVLIAPIVTWWRSVGDPSAYFTHALPPGQSIFIFAKLAGLLAIGLFWAQALLAMAPRVPMFRGFPALNRRAHIVFGSATGFLIAAHVGLFVVASSLRKKVVAWDLLLPNFDHGYYFLFITFGAFALYLLAIALFAGWRTHRGTRAWKKVHMLWIGVFAFALLHSIGIGSETRDGALRYIFLFTGSSLTLLVAARVWSAIRSRQQRVGLRKASAAASSHHNLGV</sequence>
<dbReference type="RefSeq" id="WP_310091811.1">
    <property type="nucleotide sequence ID" value="NZ_JAVDTT010000002.1"/>
</dbReference>
<dbReference type="EMBL" id="JAVDTT010000002">
    <property type="protein sequence ID" value="MDR6841218.1"/>
    <property type="molecule type" value="Genomic_DNA"/>
</dbReference>
<evidence type="ECO:0000313" key="3">
    <source>
        <dbReference type="Proteomes" id="UP001254759"/>
    </source>
</evidence>